<accession>C5M7A7</accession>
<dbReference type="GeneID" id="8300402"/>
<feature type="compositionally biased region" description="Acidic residues" evidence="1">
    <location>
        <begin position="167"/>
        <end position="185"/>
    </location>
</feature>
<evidence type="ECO:0000313" key="3">
    <source>
        <dbReference type="Proteomes" id="UP000002037"/>
    </source>
</evidence>
<dbReference type="Proteomes" id="UP000002037">
    <property type="component" value="Unassembled WGS sequence"/>
</dbReference>
<dbReference type="KEGG" id="ctp:CTRG_01739"/>
<dbReference type="OrthoDB" id="4021735at2759"/>
<dbReference type="VEuPathDB" id="FungiDB:CTRG_01739"/>
<dbReference type="RefSeq" id="XP_002547432.1">
    <property type="nucleotide sequence ID" value="XM_002547386.1"/>
</dbReference>
<sequence length="257" mass="28811">MNGSIINQSDNKGSLIDRLNGLITATLTSKSFSQAQRLELIKLFQITMNMISNKEQKYPNKRLPSNLMMQYTKLIDSFQNLINADRTSQLSKNNLTLLSKTTSAPPPPPTSTPSRTNVTSTNRKYGIFQDRVSNISTPSISTNSVSDADPQTVRAGSISTQQQLYEQAEEEEAVLQEDQSREEEPENKAQDSGSEFDEEEEEDDDESCEIYNSTSLSLPIPHSHSFSIGFPDSRLNGPNYHARLMKHNRLDSLYSLP</sequence>
<evidence type="ECO:0000313" key="2">
    <source>
        <dbReference type="EMBL" id="EER34877.1"/>
    </source>
</evidence>
<proteinExistence type="predicted"/>
<feature type="region of interest" description="Disordered" evidence="1">
    <location>
        <begin position="98"/>
        <end position="222"/>
    </location>
</feature>
<gene>
    <name evidence="2" type="ORF">CTRG_01739</name>
</gene>
<dbReference type="EMBL" id="GG692396">
    <property type="protein sequence ID" value="EER34877.1"/>
    <property type="molecule type" value="Genomic_DNA"/>
</dbReference>
<feature type="compositionally biased region" description="Low complexity" evidence="1">
    <location>
        <begin position="112"/>
        <end position="121"/>
    </location>
</feature>
<evidence type="ECO:0000256" key="1">
    <source>
        <dbReference type="SAM" id="MobiDB-lite"/>
    </source>
</evidence>
<name>C5M7A7_CANTT</name>
<protein>
    <submittedName>
        <fullName evidence="2">Uncharacterized protein</fullName>
    </submittedName>
</protein>
<feature type="compositionally biased region" description="Acidic residues" evidence="1">
    <location>
        <begin position="194"/>
        <end position="208"/>
    </location>
</feature>
<keyword evidence="3" id="KW-1185">Reference proteome</keyword>
<reference evidence="2 3" key="1">
    <citation type="journal article" date="2009" name="Nature">
        <title>Evolution of pathogenicity and sexual reproduction in eight Candida genomes.</title>
        <authorList>
            <person name="Butler G."/>
            <person name="Rasmussen M.D."/>
            <person name="Lin M.F."/>
            <person name="Santos M.A."/>
            <person name="Sakthikumar S."/>
            <person name="Munro C.A."/>
            <person name="Rheinbay E."/>
            <person name="Grabherr M."/>
            <person name="Forche A."/>
            <person name="Reedy J.L."/>
            <person name="Agrafioti I."/>
            <person name="Arnaud M.B."/>
            <person name="Bates S."/>
            <person name="Brown A.J."/>
            <person name="Brunke S."/>
            <person name="Costanzo M.C."/>
            <person name="Fitzpatrick D.A."/>
            <person name="de Groot P.W."/>
            <person name="Harris D."/>
            <person name="Hoyer L.L."/>
            <person name="Hube B."/>
            <person name="Klis F.M."/>
            <person name="Kodira C."/>
            <person name="Lennard N."/>
            <person name="Logue M.E."/>
            <person name="Martin R."/>
            <person name="Neiman A.M."/>
            <person name="Nikolaou E."/>
            <person name="Quail M.A."/>
            <person name="Quinn J."/>
            <person name="Santos M.C."/>
            <person name="Schmitzberger F.F."/>
            <person name="Sherlock G."/>
            <person name="Shah P."/>
            <person name="Silverstein K.A."/>
            <person name="Skrzypek M.S."/>
            <person name="Soll D."/>
            <person name="Staggs R."/>
            <person name="Stansfield I."/>
            <person name="Stumpf M.P."/>
            <person name="Sudbery P.E."/>
            <person name="Srikantha T."/>
            <person name="Zeng Q."/>
            <person name="Berman J."/>
            <person name="Berriman M."/>
            <person name="Heitman J."/>
            <person name="Gow N.A."/>
            <person name="Lorenz M.C."/>
            <person name="Birren B.W."/>
            <person name="Kellis M."/>
            <person name="Cuomo C.A."/>
        </authorList>
    </citation>
    <scope>NUCLEOTIDE SEQUENCE [LARGE SCALE GENOMIC DNA]</scope>
    <source>
        <strain evidence="3">ATCC MYA-3404 / T1</strain>
    </source>
</reference>
<feature type="compositionally biased region" description="Low complexity" evidence="1">
    <location>
        <begin position="132"/>
        <end position="146"/>
    </location>
</feature>
<dbReference type="AlphaFoldDB" id="C5M7A7"/>
<dbReference type="HOGENOM" id="CLU_1288750_0_0_1"/>
<organism evidence="2 3">
    <name type="scientific">Candida tropicalis (strain ATCC MYA-3404 / T1)</name>
    <name type="common">Yeast</name>
    <dbReference type="NCBI Taxonomy" id="294747"/>
    <lineage>
        <taxon>Eukaryota</taxon>
        <taxon>Fungi</taxon>
        <taxon>Dikarya</taxon>
        <taxon>Ascomycota</taxon>
        <taxon>Saccharomycotina</taxon>
        <taxon>Pichiomycetes</taxon>
        <taxon>Debaryomycetaceae</taxon>
        <taxon>Candida/Lodderomyces clade</taxon>
        <taxon>Candida</taxon>
    </lineage>
</organism>